<name>A0A2J7ZHZ4_9CHLO</name>
<keyword evidence="1" id="KW-0732">Signal</keyword>
<evidence type="ECO:0000256" key="1">
    <source>
        <dbReference type="SAM" id="SignalP"/>
    </source>
</evidence>
<dbReference type="AlphaFoldDB" id="A0A2J7ZHZ4"/>
<sequence>MQDQLIIWMALAAGVSRVRCTEPTLHTRTAMVVAETLLPGVKFLLHRPPGAADSGVGAGDGGCAGGGGGAVDAAGLLCGGRACRVIRLGPAGRCTTLFGNGVGCANVSPRWV</sequence>
<accession>A0A2J7ZHZ4</accession>
<dbReference type="EMBL" id="PGGS01001982">
    <property type="protein sequence ID" value="PNG99891.1"/>
    <property type="molecule type" value="Genomic_DNA"/>
</dbReference>
<dbReference type="InterPro" id="IPR023797">
    <property type="entry name" value="RNA3'_phos_cyclase_dom"/>
</dbReference>
<comment type="caution">
    <text evidence="3">The sequence shown here is derived from an EMBL/GenBank/DDBJ whole genome shotgun (WGS) entry which is preliminary data.</text>
</comment>
<dbReference type="Proteomes" id="UP000236333">
    <property type="component" value="Unassembled WGS sequence"/>
</dbReference>
<dbReference type="Pfam" id="PF01137">
    <property type="entry name" value="RTC"/>
    <property type="match status" value="1"/>
</dbReference>
<gene>
    <name evidence="3" type="ORF">TSOC_014322</name>
</gene>
<dbReference type="InterPro" id="IPR037136">
    <property type="entry name" value="RNA3'_phos_cyclase_dom_sf"/>
</dbReference>
<feature type="chain" id="PRO_5014428297" evidence="1">
    <location>
        <begin position="21"/>
        <end position="112"/>
    </location>
</feature>
<organism evidence="3 4">
    <name type="scientific">Tetrabaena socialis</name>
    <dbReference type="NCBI Taxonomy" id="47790"/>
    <lineage>
        <taxon>Eukaryota</taxon>
        <taxon>Viridiplantae</taxon>
        <taxon>Chlorophyta</taxon>
        <taxon>core chlorophytes</taxon>
        <taxon>Chlorophyceae</taxon>
        <taxon>CS clade</taxon>
        <taxon>Chlamydomonadales</taxon>
        <taxon>Tetrabaenaceae</taxon>
        <taxon>Tetrabaena</taxon>
    </lineage>
</organism>
<proteinExistence type="predicted"/>
<dbReference type="OrthoDB" id="25029at2759"/>
<feature type="signal peptide" evidence="1">
    <location>
        <begin position="1"/>
        <end position="20"/>
    </location>
</feature>
<keyword evidence="4" id="KW-1185">Reference proteome</keyword>
<feature type="domain" description="RNA 3'-terminal phosphate cyclase" evidence="2">
    <location>
        <begin position="1"/>
        <end position="39"/>
    </location>
</feature>
<evidence type="ECO:0000313" key="4">
    <source>
        <dbReference type="Proteomes" id="UP000236333"/>
    </source>
</evidence>
<dbReference type="Gene3D" id="3.65.10.20">
    <property type="entry name" value="RNA 3'-terminal phosphate cyclase domain"/>
    <property type="match status" value="1"/>
</dbReference>
<evidence type="ECO:0000259" key="2">
    <source>
        <dbReference type="Pfam" id="PF01137"/>
    </source>
</evidence>
<evidence type="ECO:0000313" key="3">
    <source>
        <dbReference type="EMBL" id="PNG99891.1"/>
    </source>
</evidence>
<reference evidence="3 4" key="1">
    <citation type="journal article" date="2017" name="Mol. Biol. Evol.">
        <title>The 4-celled Tetrabaena socialis nuclear genome reveals the essential components for genetic control of cell number at the origin of multicellularity in the volvocine lineage.</title>
        <authorList>
            <person name="Featherston J."/>
            <person name="Arakaki Y."/>
            <person name="Hanschen E.R."/>
            <person name="Ferris P.J."/>
            <person name="Michod R.E."/>
            <person name="Olson B.J.S.C."/>
            <person name="Nozaki H."/>
            <person name="Durand P.M."/>
        </authorList>
    </citation>
    <scope>NUCLEOTIDE SEQUENCE [LARGE SCALE GENOMIC DNA]</scope>
    <source>
        <strain evidence="3 4">NIES-571</strain>
    </source>
</reference>
<protein>
    <submittedName>
        <fullName evidence="3">RNA 3'-terminal phosphate cyclase</fullName>
    </submittedName>
</protein>